<proteinExistence type="predicted"/>
<protein>
    <recommendedName>
        <fullName evidence="3">Zinc-binding metallo-peptidase</fullName>
    </recommendedName>
</protein>
<sequence length="336" mass="39940">MSNFEQATPEIREILNKRISQLGLRLEGSPVERFVHQLQRELDRKGLRRFRPVCYLTDEWGCPDGQPVIGIPFYLADPKLARLEREMNDLEDEREIMMYLRHEAGHAINYAYRLYTTPEWRRVFGPYNRRYRDHYRPLPFSRKFVRHIAGWYAQKHPDEDFAETFAVWLTPGSNWRRRYKGWPALAKLRYVDRVMRRLRDQDPLVTTGDFDITVEDMRVTVEQFYRRLTKQSGAAVNVALENDLTELFVTRGRRKHVRPASELIEEHRKTLTDKITYWTGVKRPIVRALVERIVRTCVEQQLYAVAGREAAYLVELTAYATTLAMNYLTRGRFVHE</sequence>
<reference evidence="1 2" key="1">
    <citation type="submission" date="2020-04" db="EMBL/GenBank/DDBJ databases">
        <title>Metagenomic profiling of ammonia- and methane-oxidizing microorganisms in a Dutch drinking water treatment plant.</title>
        <authorList>
            <person name="Poghosyan L."/>
            <person name="Leucker S."/>
        </authorList>
    </citation>
    <scope>NUCLEOTIDE SEQUENCE [LARGE SCALE GENOMIC DNA]</scope>
    <source>
        <strain evidence="1">S-RSF-IL-03</strain>
    </source>
</reference>
<dbReference type="InterPro" id="IPR031321">
    <property type="entry name" value="UCP012641"/>
</dbReference>
<dbReference type="EMBL" id="JABFRW010000150">
    <property type="protein sequence ID" value="NOT34845.1"/>
    <property type="molecule type" value="Genomic_DNA"/>
</dbReference>
<evidence type="ECO:0008006" key="3">
    <source>
        <dbReference type="Google" id="ProtNLM"/>
    </source>
</evidence>
<organism evidence="1 2">
    <name type="scientific">Eiseniibacteriota bacterium</name>
    <dbReference type="NCBI Taxonomy" id="2212470"/>
    <lineage>
        <taxon>Bacteria</taxon>
        <taxon>Candidatus Eiseniibacteriota</taxon>
    </lineage>
</organism>
<accession>A0A849SS18</accession>
<comment type="caution">
    <text evidence="1">The sequence shown here is derived from an EMBL/GenBank/DDBJ whole genome shotgun (WGS) entry which is preliminary data.</text>
</comment>
<name>A0A849SS18_UNCEI</name>
<dbReference type="Proteomes" id="UP000580839">
    <property type="component" value="Unassembled WGS sequence"/>
</dbReference>
<dbReference type="AlphaFoldDB" id="A0A849SS18"/>
<evidence type="ECO:0000313" key="2">
    <source>
        <dbReference type="Proteomes" id="UP000580839"/>
    </source>
</evidence>
<evidence type="ECO:0000313" key="1">
    <source>
        <dbReference type="EMBL" id="NOT34845.1"/>
    </source>
</evidence>
<gene>
    <name evidence="1" type="ORF">HOP12_11840</name>
</gene>
<dbReference type="Pfam" id="PF15887">
    <property type="entry name" value="Peptidase_Mx"/>
    <property type="match status" value="1"/>
</dbReference>
<dbReference type="Gene3D" id="3.40.390.70">
    <property type="match status" value="1"/>
</dbReference>